<evidence type="ECO:0008006" key="3">
    <source>
        <dbReference type="Google" id="ProtNLM"/>
    </source>
</evidence>
<evidence type="ECO:0000313" key="2">
    <source>
        <dbReference type="Proteomes" id="UP001162131"/>
    </source>
</evidence>
<keyword evidence="2" id="KW-1185">Reference proteome</keyword>
<comment type="caution">
    <text evidence="1">The sequence shown here is derived from an EMBL/GenBank/DDBJ whole genome shotgun (WGS) entry which is preliminary data.</text>
</comment>
<sequence>MASNLRVLATESYPNLPKNFTCISKILPRERSFYVSLGTSLIQSMIRIKGTSYANLYWKGLQDRFKEMQIHAKAYNNQALFNIYITLIDVLADQDRYTAIYWLTFYLSTNQDNAIGAIEVGTKCLMCACLSFKTWEFPIIWSSQPYDLTTKKIYLENLANYLRVHILLANDNNFQIFCSSDKATAPLITLYLENYYDYSILYHSEAYALDNSPENLDTNKYPYLYSPRMADSRVEYPKPGGVIDRYDSPVEDPKEKIPPLITDFIKEITKTLTKTAKIPNKDNLLTVTEKLIDKFPEDESILNLHRAISKIPDCSHEITWYTSNCTQEHCLKCLYETIQSSKFKTTEIQCPCNKKISLKCKDEIIEKYAEKPAAKKDSIKKSPITWENENLYSYETQFTKTPKNINVTNEPFTERIRSASAGLSPQQKLQRSNIDFEGSSRPFNIKATDASPKHFNIKRSESVVTKSCILEPEKPFNIKLNEPIKETFKDCENCKEQKEEDEFNTVVCNGHEICSYCRAKSRKARECPICFRKYSDYELSFINALVCSFQEKGMPC</sequence>
<proteinExistence type="predicted"/>
<organism evidence="1 2">
    <name type="scientific">Blepharisma stoltei</name>
    <dbReference type="NCBI Taxonomy" id="1481888"/>
    <lineage>
        <taxon>Eukaryota</taxon>
        <taxon>Sar</taxon>
        <taxon>Alveolata</taxon>
        <taxon>Ciliophora</taxon>
        <taxon>Postciliodesmatophora</taxon>
        <taxon>Heterotrichea</taxon>
        <taxon>Heterotrichida</taxon>
        <taxon>Blepharismidae</taxon>
        <taxon>Blepharisma</taxon>
    </lineage>
</organism>
<protein>
    <recommendedName>
        <fullName evidence="3">RING-type domain-containing protein</fullName>
    </recommendedName>
</protein>
<evidence type="ECO:0000313" key="1">
    <source>
        <dbReference type="EMBL" id="CAG9312658.1"/>
    </source>
</evidence>
<reference evidence="1" key="1">
    <citation type="submission" date="2021-09" db="EMBL/GenBank/DDBJ databases">
        <authorList>
            <consortium name="AG Swart"/>
            <person name="Singh M."/>
            <person name="Singh A."/>
            <person name="Seah K."/>
            <person name="Emmerich C."/>
        </authorList>
    </citation>
    <scope>NUCLEOTIDE SEQUENCE</scope>
    <source>
        <strain evidence="1">ATCC30299</strain>
    </source>
</reference>
<gene>
    <name evidence="1" type="ORF">BSTOLATCC_MIC7184</name>
</gene>
<dbReference type="EMBL" id="CAJZBQ010000008">
    <property type="protein sequence ID" value="CAG9312658.1"/>
    <property type="molecule type" value="Genomic_DNA"/>
</dbReference>
<name>A0AAU9IKE8_9CILI</name>
<dbReference type="Proteomes" id="UP001162131">
    <property type="component" value="Unassembled WGS sequence"/>
</dbReference>
<dbReference type="AlphaFoldDB" id="A0AAU9IKE8"/>
<accession>A0AAU9IKE8</accession>